<dbReference type="GO" id="GO:0032993">
    <property type="term" value="C:protein-DNA complex"/>
    <property type="evidence" value="ECO:0007669"/>
    <property type="project" value="TreeGrafter"/>
</dbReference>
<reference evidence="6" key="1">
    <citation type="submission" date="2024-07" db="EMBL/GenBank/DDBJ databases">
        <title>Complete genome sequences of cellulolytic bacteria, Kitasatospora sp. CMC57 and Streptomyces sp. CMC78, isolated from Japanese agricultural soil.</title>
        <authorList>
            <person name="Hashimoto T."/>
            <person name="Ito M."/>
            <person name="Iwamoto M."/>
            <person name="Fukahori D."/>
            <person name="Shoda T."/>
            <person name="Sakoda M."/>
            <person name="Morohoshi T."/>
            <person name="Mitsuboshi M."/>
            <person name="Nishizawa T."/>
        </authorList>
    </citation>
    <scope>NUCLEOTIDE SEQUENCE</scope>
    <source>
        <strain evidence="6">CMC57</strain>
    </source>
</reference>
<dbReference type="Gene3D" id="3.40.190.10">
    <property type="entry name" value="Periplasmic binding protein-like II"/>
    <property type="match status" value="2"/>
</dbReference>
<comment type="similarity">
    <text evidence="1">Belongs to the LysR transcriptional regulatory family.</text>
</comment>
<sequence>MAETTTAPPLTRTVHLGYHGSAEVAHRITALAGATEAAELSQYDIADPFRGLRHGELDLAIVKFGLREPDLAVSRVLGWDARAVVVAVEHPLALAGAASVSVEDIARYDAFHCPGQLPGYVWDEVVPPYTPGGRPIVRRHQVGAIPEMLALVASGAAVHLSVASLADIAPPTVRVLPVHDLPPAPVALAWHRGADLPLHVRKFIATAEAEASR</sequence>
<evidence type="ECO:0000256" key="2">
    <source>
        <dbReference type="ARBA" id="ARBA00023015"/>
    </source>
</evidence>
<name>A0AB33JSJ4_9ACTN</name>
<dbReference type="RefSeq" id="WP_407986873.1">
    <property type="nucleotide sequence ID" value="NZ_AP035881.2"/>
</dbReference>
<evidence type="ECO:0000256" key="1">
    <source>
        <dbReference type="ARBA" id="ARBA00009437"/>
    </source>
</evidence>
<evidence type="ECO:0000256" key="3">
    <source>
        <dbReference type="ARBA" id="ARBA00023125"/>
    </source>
</evidence>
<feature type="domain" description="LysR substrate-binding" evidence="5">
    <location>
        <begin position="40"/>
        <end position="210"/>
    </location>
</feature>
<evidence type="ECO:0000259" key="5">
    <source>
        <dbReference type="Pfam" id="PF03466"/>
    </source>
</evidence>
<dbReference type="Pfam" id="PF03466">
    <property type="entry name" value="LysR_substrate"/>
    <property type="match status" value="1"/>
</dbReference>
<dbReference type="PANTHER" id="PTHR30346">
    <property type="entry name" value="TRANSCRIPTIONAL DUAL REGULATOR HCAR-RELATED"/>
    <property type="match status" value="1"/>
</dbReference>
<gene>
    <name evidence="6" type="ORF">KCMC57_06420</name>
</gene>
<keyword evidence="2" id="KW-0805">Transcription regulation</keyword>
<dbReference type="SUPFAM" id="SSF53850">
    <property type="entry name" value="Periplasmic binding protein-like II"/>
    <property type="match status" value="1"/>
</dbReference>
<dbReference type="EMBL" id="AP035881">
    <property type="protein sequence ID" value="BFP44274.1"/>
    <property type="molecule type" value="Genomic_DNA"/>
</dbReference>
<keyword evidence="3" id="KW-0238">DNA-binding</keyword>
<evidence type="ECO:0000256" key="4">
    <source>
        <dbReference type="ARBA" id="ARBA00023163"/>
    </source>
</evidence>
<evidence type="ECO:0000313" key="6">
    <source>
        <dbReference type="EMBL" id="BFP44274.1"/>
    </source>
</evidence>
<organism evidence="6">
    <name type="scientific">Kitasatospora sp. CMC57</name>
    <dbReference type="NCBI Taxonomy" id="3231513"/>
    <lineage>
        <taxon>Bacteria</taxon>
        <taxon>Bacillati</taxon>
        <taxon>Actinomycetota</taxon>
        <taxon>Actinomycetes</taxon>
        <taxon>Kitasatosporales</taxon>
        <taxon>Streptomycetaceae</taxon>
        <taxon>Kitasatospora</taxon>
    </lineage>
</organism>
<dbReference type="GO" id="GO:0003677">
    <property type="term" value="F:DNA binding"/>
    <property type="evidence" value="ECO:0007669"/>
    <property type="project" value="UniProtKB-KW"/>
</dbReference>
<dbReference type="InterPro" id="IPR005119">
    <property type="entry name" value="LysR_subst-bd"/>
</dbReference>
<protein>
    <recommendedName>
        <fullName evidence="5">LysR substrate-binding domain-containing protein</fullName>
    </recommendedName>
</protein>
<dbReference type="GO" id="GO:0003700">
    <property type="term" value="F:DNA-binding transcription factor activity"/>
    <property type="evidence" value="ECO:0007669"/>
    <property type="project" value="TreeGrafter"/>
</dbReference>
<keyword evidence="4" id="KW-0804">Transcription</keyword>
<accession>A0AB33JSJ4</accession>
<dbReference type="AlphaFoldDB" id="A0AB33JSJ4"/>
<dbReference type="PANTHER" id="PTHR30346:SF0">
    <property type="entry name" value="HCA OPERON TRANSCRIPTIONAL ACTIVATOR HCAR"/>
    <property type="match status" value="1"/>
</dbReference>
<proteinExistence type="inferred from homology"/>